<feature type="region of interest" description="Disordered" evidence="1">
    <location>
        <begin position="13"/>
        <end position="33"/>
    </location>
</feature>
<organism evidence="3 4">
    <name type="scientific">Rehmannia glutinosa</name>
    <name type="common">Chinese foxglove</name>
    <dbReference type="NCBI Taxonomy" id="99300"/>
    <lineage>
        <taxon>Eukaryota</taxon>
        <taxon>Viridiplantae</taxon>
        <taxon>Streptophyta</taxon>
        <taxon>Embryophyta</taxon>
        <taxon>Tracheophyta</taxon>
        <taxon>Spermatophyta</taxon>
        <taxon>Magnoliopsida</taxon>
        <taxon>eudicotyledons</taxon>
        <taxon>Gunneridae</taxon>
        <taxon>Pentapetalae</taxon>
        <taxon>asterids</taxon>
        <taxon>lamiids</taxon>
        <taxon>Lamiales</taxon>
        <taxon>Orobanchaceae</taxon>
        <taxon>Rehmannieae</taxon>
        <taxon>Rehmannia</taxon>
    </lineage>
</organism>
<proteinExistence type="predicted"/>
<comment type="caution">
    <text evidence="3">The sequence shown here is derived from an EMBL/GenBank/DDBJ whole genome shotgun (WGS) entry which is preliminary data.</text>
</comment>
<keyword evidence="2" id="KW-0472">Membrane</keyword>
<evidence type="ECO:0000256" key="2">
    <source>
        <dbReference type="SAM" id="Phobius"/>
    </source>
</evidence>
<feature type="transmembrane region" description="Helical" evidence="2">
    <location>
        <begin position="42"/>
        <end position="58"/>
    </location>
</feature>
<accession>A0ABR0UWS9</accession>
<evidence type="ECO:0000256" key="1">
    <source>
        <dbReference type="SAM" id="MobiDB-lite"/>
    </source>
</evidence>
<feature type="compositionally biased region" description="Low complexity" evidence="1">
    <location>
        <begin position="13"/>
        <end position="23"/>
    </location>
</feature>
<keyword evidence="2" id="KW-0812">Transmembrane</keyword>
<evidence type="ECO:0000313" key="3">
    <source>
        <dbReference type="EMBL" id="KAK6126749.1"/>
    </source>
</evidence>
<sequence>MASLDTDVNMVPAGEGSSGAGPSNTNPTPSTKKAKRFEIKKWNAVALWAWGIILWIYASNVRLIKPVRQVRNARLLGVFAIMPSTSTALADGSRRVKFALWITASGSFRSTVTRIFPGIGLRCSHFVQED</sequence>
<keyword evidence="2" id="KW-1133">Transmembrane helix</keyword>
<dbReference type="Proteomes" id="UP001318860">
    <property type="component" value="Unassembled WGS sequence"/>
</dbReference>
<name>A0ABR0UWS9_REHGL</name>
<gene>
    <name evidence="3" type="ORF">DH2020_039520</name>
</gene>
<evidence type="ECO:0000313" key="4">
    <source>
        <dbReference type="Proteomes" id="UP001318860"/>
    </source>
</evidence>
<keyword evidence="4" id="KW-1185">Reference proteome</keyword>
<reference evidence="3 4" key="1">
    <citation type="journal article" date="2021" name="Comput. Struct. Biotechnol. J.">
        <title>De novo genome assembly of the potent medicinal plant Rehmannia glutinosa using nanopore technology.</title>
        <authorList>
            <person name="Ma L."/>
            <person name="Dong C."/>
            <person name="Song C."/>
            <person name="Wang X."/>
            <person name="Zheng X."/>
            <person name="Niu Y."/>
            <person name="Chen S."/>
            <person name="Feng W."/>
        </authorList>
    </citation>
    <scope>NUCLEOTIDE SEQUENCE [LARGE SCALE GENOMIC DNA]</scope>
    <source>
        <strain evidence="3">DH-2019</strain>
    </source>
</reference>
<protein>
    <submittedName>
        <fullName evidence="3">Uncharacterized protein</fullName>
    </submittedName>
</protein>
<dbReference type="EMBL" id="JABTTQ020002009">
    <property type="protein sequence ID" value="KAK6126749.1"/>
    <property type="molecule type" value="Genomic_DNA"/>
</dbReference>